<dbReference type="Pfam" id="PF00083">
    <property type="entry name" value="Sugar_tr"/>
    <property type="match status" value="1"/>
</dbReference>
<dbReference type="Gene3D" id="1.20.1250.20">
    <property type="entry name" value="MFS general substrate transporter like domains"/>
    <property type="match status" value="1"/>
</dbReference>
<dbReference type="InterPro" id="IPR036259">
    <property type="entry name" value="MFS_trans_sf"/>
</dbReference>
<keyword evidence="9" id="KW-1185">Reference proteome</keyword>
<dbReference type="GO" id="GO:0016020">
    <property type="term" value="C:membrane"/>
    <property type="evidence" value="ECO:0007669"/>
    <property type="project" value="UniProtKB-SubCell"/>
</dbReference>
<dbReference type="OrthoDB" id="6612291at2759"/>
<evidence type="ECO:0000256" key="6">
    <source>
        <dbReference type="SAM" id="Phobius"/>
    </source>
</evidence>
<dbReference type="GO" id="GO:0005351">
    <property type="term" value="F:carbohydrate:proton symporter activity"/>
    <property type="evidence" value="ECO:0007669"/>
    <property type="project" value="TreeGrafter"/>
</dbReference>
<dbReference type="SUPFAM" id="SSF103473">
    <property type="entry name" value="MFS general substrate transporter"/>
    <property type="match status" value="1"/>
</dbReference>
<dbReference type="PROSITE" id="PS50850">
    <property type="entry name" value="MFS"/>
    <property type="match status" value="1"/>
</dbReference>
<comment type="subcellular location">
    <subcellularLocation>
        <location evidence="1">Membrane</location>
        <topology evidence="1">Multi-pass membrane protein</topology>
    </subcellularLocation>
</comment>
<keyword evidence="5 6" id="KW-0472">Membrane</keyword>
<evidence type="ECO:0000256" key="1">
    <source>
        <dbReference type="ARBA" id="ARBA00004141"/>
    </source>
</evidence>
<dbReference type="PANTHER" id="PTHR48022">
    <property type="entry name" value="PLASTIDIC GLUCOSE TRANSPORTER 4"/>
    <property type="match status" value="1"/>
</dbReference>
<dbReference type="eggNOG" id="KOG0254">
    <property type="taxonomic scope" value="Eukaryota"/>
</dbReference>
<feature type="transmembrane region" description="Helical" evidence="6">
    <location>
        <begin position="23"/>
        <end position="44"/>
    </location>
</feature>
<keyword evidence="4 6" id="KW-1133">Transmembrane helix</keyword>
<reference evidence="9" key="1">
    <citation type="journal article" date="2013" name="Genome Announc.">
        <title>Draft genome sequence of the grapevine dieback fungus Eutypa lata UCR-EL1.</title>
        <authorList>
            <person name="Blanco-Ulate B."/>
            <person name="Rolshausen P.E."/>
            <person name="Cantu D."/>
        </authorList>
    </citation>
    <scope>NUCLEOTIDE SEQUENCE [LARGE SCALE GENOMIC DNA]</scope>
    <source>
        <strain evidence="9">UCR-EL1</strain>
    </source>
</reference>
<dbReference type="InterPro" id="IPR005828">
    <property type="entry name" value="MFS_sugar_transport-like"/>
</dbReference>
<organism evidence="8 9">
    <name type="scientific">Eutypa lata (strain UCR-EL1)</name>
    <name type="common">Grapevine dieback disease fungus</name>
    <name type="synonym">Eutypa armeniacae</name>
    <dbReference type="NCBI Taxonomy" id="1287681"/>
    <lineage>
        <taxon>Eukaryota</taxon>
        <taxon>Fungi</taxon>
        <taxon>Dikarya</taxon>
        <taxon>Ascomycota</taxon>
        <taxon>Pezizomycotina</taxon>
        <taxon>Sordariomycetes</taxon>
        <taxon>Xylariomycetidae</taxon>
        <taxon>Xylariales</taxon>
        <taxon>Diatrypaceae</taxon>
        <taxon>Eutypa</taxon>
    </lineage>
</organism>
<gene>
    <name evidence="8" type="ORF">UCREL1_4256</name>
</gene>
<dbReference type="HOGENOM" id="CLU_001265_11_1_1"/>
<accession>M7SW54</accession>
<dbReference type="AlphaFoldDB" id="M7SW54"/>
<feature type="transmembrane region" description="Helical" evidence="6">
    <location>
        <begin position="56"/>
        <end position="79"/>
    </location>
</feature>
<keyword evidence="3 6" id="KW-0812">Transmembrane</keyword>
<dbReference type="EMBL" id="KB706190">
    <property type="protein sequence ID" value="EMR68743.1"/>
    <property type="molecule type" value="Genomic_DNA"/>
</dbReference>
<evidence type="ECO:0000313" key="8">
    <source>
        <dbReference type="EMBL" id="EMR68743.1"/>
    </source>
</evidence>
<dbReference type="InterPro" id="IPR050360">
    <property type="entry name" value="MFS_Sugar_Transporters"/>
</dbReference>
<sequence>MYVMGFLGLAPNSNNGAMYAKSVMLLLFNFVYNIGLGPIVYVLIAELPNTKIRGKTLGVACFIPHVFSISITAGLPYAMSPTEANWGAKTGFLFAGLSTFVVLWSIFYLPESKGRTFEELDILFKRKVPARKFADTDLIDFDREDVIDGVVAFEKEAVGQGK</sequence>
<feature type="transmembrane region" description="Helical" evidence="6">
    <location>
        <begin position="91"/>
        <end position="109"/>
    </location>
</feature>
<dbReference type="OMA" id="LICMSAS"/>
<evidence type="ECO:0000313" key="9">
    <source>
        <dbReference type="Proteomes" id="UP000012174"/>
    </source>
</evidence>
<evidence type="ECO:0000256" key="5">
    <source>
        <dbReference type="ARBA" id="ARBA00023136"/>
    </source>
</evidence>
<name>M7SW54_EUTLA</name>
<dbReference type="InterPro" id="IPR020846">
    <property type="entry name" value="MFS_dom"/>
</dbReference>
<dbReference type="KEGG" id="ela:UCREL1_4256"/>
<dbReference type="Proteomes" id="UP000012174">
    <property type="component" value="Unassembled WGS sequence"/>
</dbReference>
<evidence type="ECO:0000259" key="7">
    <source>
        <dbReference type="PROSITE" id="PS50850"/>
    </source>
</evidence>
<dbReference type="PANTHER" id="PTHR48022:SF5">
    <property type="entry name" value="ALPHA-GLUCOSIDES PERMEASE MPH2-RELATED"/>
    <property type="match status" value="1"/>
</dbReference>
<evidence type="ECO:0000256" key="2">
    <source>
        <dbReference type="ARBA" id="ARBA00010992"/>
    </source>
</evidence>
<feature type="domain" description="Major facilitator superfamily (MFS) profile" evidence="7">
    <location>
        <begin position="1"/>
        <end position="113"/>
    </location>
</feature>
<evidence type="ECO:0000256" key="4">
    <source>
        <dbReference type="ARBA" id="ARBA00022989"/>
    </source>
</evidence>
<proteinExistence type="inferred from homology"/>
<comment type="similarity">
    <text evidence="2">Belongs to the major facilitator superfamily. Sugar transporter (TC 2.A.1.1) family.</text>
</comment>
<protein>
    <submittedName>
        <fullName evidence="8">Putative mfs alpha-glucoside protein</fullName>
    </submittedName>
</protein>
<evidence type="ECO:0000256" key="3">
    <source>
        <dbReference type="ARBA" id="ARBA00022692"/>
    </source>
</evidence>